<name>E6QW10_9ZZZZ</name>
<dbReference type="AlphaFoldDB" id="E6QW10"/>
<dbReference type="EMBL" id="CABR01000144">
    <property type="protein sequence ID" value="CBI11433.1"/>
    <property type="molecule type" value="Genomic_DNA"/>
</dbReference>
<proteinExistence type="predicted"/>
<gene>
    <name evidence="1" type="ORF">CARN7_2262</name>
</gene>
<protein>
    <submittedName>
        <fullName evidence="1">Uncharacterized protein</fullName>
    </submittedName>
</protein>
<evidence type="ECO:0000313" key="1">
    <source>
        <dbReference type="EMBL" id="CBI11433.1"/>
    </source>
</evidence>
<reference evidence="1" key="1">
    <citation type="submission" date="2009-10" db="EMBL/GenBank/DDBJ databases">
        <title>Diversity of trophic interactions inside an arsenic-rich microbial ecosystem.</title>
        <authorList>
            <person name="Bertin P.N."/>
            <person name="Heinrich-Salmeron A."/>
            <person name="Pelletier E."/>
            <person name="Goulhen-Chollet F."/>
            <person name="Arsene-Ploetze F."/>
            <person name="Gallien S."/>
            <person name="Calteau A."/>
            <person name="Vallenet D."/>
            <person name="Casiot C."/>
            <person name="Chane-Woon-Ming B."/>
            <person name="Giloteaux L."/>
            <person name="Barakat M."/>
            <person name="Bonnefoy V."/>
            <person name="Bruneel O."/>
            <person name="Chandler M."/>
            <person name="Cleiss J."/>
            <person name="Duran R."/>
            <person name="Elbaz-Poulichet F."/>
            <person name="Fonknechten N."/>
            <person name="Lauga B."/>
            <person name="Mornico D."/>
            <person name="Ortet P."/>
            <person name="Schaeffer C."/>
            <person name="Siguier P."/>
            <person name="Alexander Thil Smith A."/>
            <person name="Van Dorsselaer A."/>
            <person name="Weissenbach J."/>
            <person name="Medigue C."/>
            <person name="Le Paslier D."/>
        </authorList>
    </citation>
    <scope>NUCLEOTIDE SEQUENCE</scope>
</reference>
<organism evidence="1">
    <name type="scientific">mine drainage metagenome</name>
    <dbReference type="NCBI Taxonomy" id="410659"/>
    <lineage>
        <taxon>unclassified sequences</taxon>
        <taxon>metagenomes</taxon>
        <taxon>ecological metagenomes</taxon>
    </lineage>
</organism>
<accession>E6QW10</accession>
<sequence length="98" mass="10739">MRGHLLALLEHGGNIVDIQAVELFGEGKIFLTQSQLARLIGGTCQCHQARHRLTRARNDDFFARLGLIDKAGKLGLGFMDVDGLHGVPRFDLSGLMLV</sequence>
<comment type="caution">
    <text evidence="1">The sequence shown here is derived from an EMBL/GenBank/DDBJ whole genome shotgun (WGS) entry which is preliminary data.</text>
</comment>